<dbReference type="EMBL" id="CABQ01000010">
    <property type="protein sequence ID" value="CBI06717.1"/>
    <property type="molecule type" value="Genomic_DNA"/>
</dbReference>
<comment type="caution">
    <text evidence="1">The sequence shown here is derived from an EMBL/GenBank/DDBJ whole genome shotgun (WGS) entry which is preliminary data.</text>
</comment>
<gene>
    <name evidence="1" type="ORF">CARN6_2834</name>
</gene>
<evidence type="ECO:0000313" key="1">
    <source>
        <dbReference type="EMBL" id="CBI06717.1"/>
    </source>
</evidence>
<protein>
    <submittedName>
        <fullName evidence="1">Uncharacterized protein</fullName>
    </submittedName>
</protein>
<name>E6QHK3_9ZZZZ</name>
<organism evidence="1">
    <name type="scientific">mine drainage metagenome</name>
    <dbReference type="NCBI Taxonomy" id="410659"/>
    <lineage>
        <taxon>unclassified sequences</taxon>
        <taxon>metagenomes</taxon>
        <taxon>ecological metagenomes</taxon>
    </lineage>
</organism>
<sequence>MEVEGMFVLAVDAEADEGGKNDKAEDELFFFQADSIHSAEAMWLLA</sequence>
<reference evidence="1" key="1">
    <citation type="submission" date="2009-10" db="EMBL/GenBank/DDBJ databases">
        <title>Diversity of trophic interactions inside an arsenic-rich microbial ecosystem.</title>
        <authorList>
            <person name="Bertin P.N."/>
            <person name="Heinrich-Salmeron A."/>
            <person name="Pelletier E."/>
            <person name="Goulhen-Chollet F."/>
            <person name="Arsene-Ploetze F."/>
            <person name="Gallien S."/>
            <person name="Calteau A."/>
            <person name="Vallenet D."/>
            <person name="Casiot C."/>
            <person name="Chane-Woon-Ming B."/>
            <person name="Giloteaux L."/>
            <person name="Barakat M."/>
            <person name="Bonnefoy V."/>
            <person name="Bruneel O."/>
            <person name="Chandler M."/>
            <person name="Cleiss J."/>
            <person name="Duran R."/>
            <person name="Elbaz-Poulichet F."/>
            <person name="Fonknechten N."/>
            <person name="Lauga B."/>
            <person name="Mornico D."/>
            <person name="Ortet P."/>
            <person name="Schaeffer C."/>
            <person name="Siguier P."/>
            <person name="Alexander Thil Smith A."/>
            <person name="Van Dorsselaer A."/>
            <person name="Weissenbach J."/>
            <person name="Medigue C."/>
            <person name="Le Paslier D."/>
        </authorList>
    </citation>
    <scope>NUCLEOTIDE SEQUENCE</scope>
</reference>
<dbReference type="AlphaFoldDB" id="E6QHK3"/>
<proteinExistence type="predicted"/>
<accession>E6QHK3</accession>